<accession>E4WVK4</accession>
<gene>
    <name evidence="2" type="ORF">GSOID_T00008910001</name>
</gene>
<sequence>MHRHTRGYNLTRTITGAVQAAQEELQQALAPANPIQLADVGDEEQAAQLTADEQQQNWLRNLQLQVPVVFHVSPENTILTARDKIYGPPPPPGQSQGEDQAASKKGNVQIHMNPFKIEGQYQLYQSAWKHHGGARDFLRVGVPFTVTDTKSVLAKRGCLELEEFSAGLLQRFDSNVARFKDQCKWKTEEIDEIRLVIVQLVEAFDLGSQHFRRDLLQMSDYVLRAFVDGRLDQELYKRVIGFAALAGQGRLKAIEGGSAAKRANKPEALQSLAFRMSRFDLLFPNMRQRMLARMFLGTNAAELPSSSHLLTLHDFHGMVTGSSVLPREQKEAWIFNCSCEGQNLGSVVAVLPQQKFKIRNGSVPLTKKLFGWENDLDRVRDRVPMDPHRYLVTDNEAEILQKGELEELLSVRQRQIKQIKSSQTMEEFYSGLSEIFPDVPKAVLQFAFYSVRRDGVVELGKFLRQSHGLIRQCQIMTRVHHQLQQAVQRRNREREISQNPQNVPGFTEQEKEDYRKLKISLKRMGLQLTHPPLARYWQFSHPEEVRGTGGEDHDGYQYKFPKEVRTGANHLDIASSIKASSSSYMPSEKSEVDPADVTQLPKNVEVGSCSESKPLTSLQQNRLELMGLQSVPEENSAEDMDLMNDSIRVECDPDEREQDRDLDMVLVLEILDEELDLHIPMTPQLQVSVMVLILLGSVDMKIIVLKRTLS</sequence>
<dbReference type="Proteomes" id="UP000001307">
    <property type="component" value="Unassembled WGS sequence"/>
</dbReference>
<reference evidence="2" key="1">
    <citation type="journal article" date="2010" name="Science">
        <title>Plasticity of animal genome architecture unmasked by rapid evolution of a pelagic tunicate.</title>
        <authorList>
            <person name="Denoeud F."/>
            <person name="Henriet S."/>
            <person name="Mungpakdee S."/>
            <person name="Aury J.M."/>
            <person name="Da Silva C."/>
            <person name="Brinkmann H."/>
            <person name="Mikhaleva J."/>
            <person name="Olsen L.C."/>
            <person name="Jubin C."/>
            <person name="Canestro C."/>
            <person name="Bouquet J.M."/>
            <person name="Danks G."/>
            <person name="Poulain J."/>
            <person name="Campsteijn C."/>
            <person name="Adamski M."/>
            <person name="Cross I."/>
            <person name="Yadetie F."/>
            <person name="Muffato M."/>
            <person name="Louis A."/>
            <person name="Butcher S."/>
            <person name="Tsagkogeorga G."/>
            <person name="Konrad A."/>
            <person name="Singh S."/>
            <person name="Jensen M.F."/>
            <person name="Cong E.H."/>
            <person name="Eikeseth-Otteraa H."/>
            <person name="Noel B."/>
            <person name="Anthouard V."/>
            <person name="Porcel B.M."/>
            <person name="Kachouri-Lafond R."/>
            <person name="Nishino A."/>
            <person name="Ugolini M."/>
            <person name="Chourrout P."/>
            <person name="Nishida H."/>
            <person name="Aasland R."/>
            <person name="Huzurbazar S."/>
            <person name="Westhof E."/>
            <person name="Delsuc F."/>
            <person name="Lehrach H."/>
            <person name="Reinhardt R."/>
            <person name="Weissenbach J."/>
            <person name="Roy S.W."/>
            <person name="Artiguenave F."/>
            <person name="Postlethwait J.H."/>
            <person name="Manak J.R."/>
            <person name="Thompson E.M."/>
            <person name="Jaillon O."/>
            <person name="Du Pasquier L."/>
            <person name="Boudinot P."/>
            <person name="Liberles D.A."/>
            <person name="Volff J.N."/>
            <person name="Philippe H."/>
            <person name="Lenhard B."/>
            <person name="Roest Crollius H."/>
            <person name="Wincker P."/>
            <person name="Chourrout D."/>
        </authorList>
    </citation>
    <scope>NUCLEOTIDE SEQUENCE [LARGE SCALE GENOMIC DNA]</scope>
</reference>
<proteinExistence type="predicted"/>
<name>E4WVK4_OIKDI</name>
<evidence type="ECO:0000313" key="2">
    <source>
        <dbReference type="EMBL" id="CBY21157.1"/>
    </source>
</evidence>
<evidence type="ECO:0000313" key="3">
    <source>
        <dbReference type="Proteomes" id="UP000001307"/>
    </source>
</evidence>
<evidence type="ECO:0000256" key="1">
    <source>
        <dbReference type="SAM" id="MobiDB-lite"/>
    </source>
</evidence>
<dbReference type="InParanoid" id="E4WVK4"/>
<dbReference type="AlphaFoldDB" id="E4WVK4"/>
<feature type="region of interest" description="Disordered" evidence="1">
    <location>
        <begin position="82"/>
        <end position="105"/>
    </location>
</feature>
<keyword evidence="3" id="KW-1185">Reference proteome</keyword>
<dbReference type="EMBL" id="FN653017">
    <property type="protein sequence ID" value="CBY21157.1"/>
    <property type="molecule type" value="Genomic_DNA"/>
</dbReference>
<protein>
    <submittedName>
        <fullName evidence="2">Uncharacterized protein</fullName>
    </submittedName>
</protein>
<organism evidence="2">
    <name type="scientific">Oikopleura dioica</name>
    <name type="common">Tunicate</name>
    <dbReference type="NCBI Taxonomy" id="34765"/>
    <lineage>
        <taxon>Eukaryota</taxon>
        <taxon>Metazoa</taxon>
        <taxon>Chordata</taxon>
        <taxon>Tunicata</taxon>
        <taxon>Appendicularia</taxon>
        <taxon>Copelata</taxon>
        <taxon>Oikopleuridae</taxon>
        <taxon>Oikopleura</taxon>
    </lineage>
</organism>
<feature type="region of interest" description="Disordered" evidence="1">
    <location>
        <begin position="489"/>
        <end position="509"/>
    </location>
</feature>